<name>A0A4C2A8Y0_EUMVA</name>
<evidence type="ECO:0000313" key="1">
    <source>
        <dbReference type="EMBL" id="GBP95445.1"/>
    </source>
</evidence>
<reference evidence="1 2" key="1">
    <citation type="journal article" date="2019" name="Commun. Biol.">
        <title>The bagworm genome reveals a unique fibroin gene that provides high tensile strength.</title>
        <authorList>
            <person name="Kono N."/>
            <person name="Nakamura H."/>
            <person name="Ohtoshi R."/>
            <person name="Tomita M."/>
            <person name="Numata K."/>
            <person name="Arakawa K."/>
        </authorList>
    </citation>
    <scope>NUCLEOTIDE SEQUENCE [LARGE SCALE GENOMIC DNA]</scope>
</reference>
<dbReference type="EMBL" id="BGZK01002631">
    <property type="protein sequence ID" value="GBP95445.1"/>
    <property type="molecule type" value="Genomic_DNA"/>
</dbReference>
<dbReference type="Proteomes" id="UP000299102">
    <property type="component" value="Unassembled WGS sequence"/>
</dbReference>
<gene>
    <name evidence="1" type="ORF">EVAR_100000_1</name>
</gene>
<dbReference type="AlphaFoldDB" id="A0A4C2A8Y0"/>
<accession>A0A4C2A8Y0</accession>
<comment type="caution">
    <text evidence="1">The sequence shown here is derived from an EMBL/GenBank/DDBJ whole genome shotgun (WGS) entry which is preliminary data.</text>
</comment>
<proteinExistence type="predicted"/>
<sequence>MKHISWSLLSSRTGPAQAAAGRFRRASLRRAVSGPNARKSNAVLLFKLPRVECGRRYGRRPANGTGSVAVASSDSRSMLVSKIYFSWNRPGAVRPLPCRREISDKSPRRLAAISRGRRASIAR</sequence>
<protein>
    <submittedName>
        <fullName evidence="1">Uncharacterized protein</fullName>
    </submittedName>
</protein>
<keyword evidence="2" id="KW-1185">Reference proteome</keyword>
<organism evidence="1 2">
    <name type="scientific">Eumeta variegata</name>
    <name type="common">Bagworm moth</name>
    <name type="synonym">Eumeta japonica</name>
    <dbReference type="NCBI Taxonomy" id="151549"/>
    <lineage>
        <taxon>Eukaryota</taxon>
        <taxon>Metazoa</taxon>
        <taxon>Ecdysozoa</taxon>
        <taxon>Arthropoda</taxon>
        <taxon>Hexapoda</taxon>
        <taxon>Insecta</taxon>
        <taxon>Pterygota</taxon>
        <taxon>Neoptera</taxon>
        <taxon>Endopterygota</taxon>
        <taxon>Lepidoptera</taxon>
        <taxon>Glossata</taxon>
        <taxon>Ditrysia</taxon>
        <taxon>Tineoidea</taxon>
        <taxon>Psychidae</taxon>
        <taxon>Oiketicinae</taxon>
        <taxon>Eumeta</taxon>
    </lineage>
</organism>
<evidence type="ECO:0000313" key="2">
    <source>
        <dbReference type="Proteomes" id="UP000299102"/>
    </source>
</evidence>